<dbReference type="UniPathway" id="UPA00262">
    <property type="reaction ID" value="UER00211"/>
</dbReference>
<comment type="similarity">
    <text evidence="1">Belongs to the precorrin methyltransferase family.</text>
</comment>
<keyword evidence="3" id="KW-0489">Methyltransferase</keyword>
<evidence type="ECO:0000256" key="4">
    <source>
        <dbReference type="ARBA" id="ARBA00022679"/>
    </source>
</evidence>
<dbReference type="InterPro" id="IPR003043">
    <property type="entry name" value="Uropor_MeTrfase_CS"/>
</dbReference>
<organism evidence="9 10">
    <name type="scientific">Caballeronia ptereochthonis</name>
    <dbReference type="NCBI Taxonomy" id="1777144"/>
    <lineage>
        <taxon>Bacteria</taxon>
        <taxon>Pseudomonadati</taxon>
        <taxon>Pseudomonadota</taxon>
        <taxon>Betaproteobacteria</taxon>
        <taxon>Burkholderiales</taxon>
        <taxon>Burkholderiaceae</taxon>
        <taxon>Caballeronia</taxon>
    </lineage>
</organism>
<dbReference type="EMBL" id="FCOB02000003">
    <property type="protein sequence ID" value="SAK47368.1"/>
    <property type="molecule type" value="Genomic_DNA"/>
</dbReference>
<dbReference type="NCBIfam" id="NF004790">
    <property type="entry name" value="PRK06136.1"/>
    <property type="match status" value="1"/>
</dbReference>
<dbReference type="SUPFAM" id="SSF53790">
    <property type="entry name" value="Tetrapyrrole methylase"/>
    <property type="match status" value="1"/>
</dbReference>
<dbReference type="PANTHER" id="PTHR45790">
    <property type="entry name" value="SIROHEME SYNTHASE-RELATED"/>
    <property type="match status" value="1"/>
</dbReference>
<evidence type="ECO:0000313" key="10">
    <source>
        <dbReference type="Proteomes" id="UP000054978"/>
    </source>
</evidence>
<proteinExistence type="inferred from homology"/>
<dbReference type="InterPro" id="IPR035996">
    <property type="entry name" value="4pyrrol_Methylase_sf"/>
</dbReference>
<dbReference type="InterPro" id="IPR000878">
    <property type="entry name" value="4pyrrol_Mease"/>
</dbReference>
<keyword evidence="4" id="KW-0808">Transferase</keyword>
<sequence>MNAPSAQVHLVGAGPGDVELMTLKAVRVLGEADVVLVDDLVNPEVLRFARADALVTHVGKRGGQPSTPQHVIIDLMLAHVRAGKRVARLKGGDPFVFGRGGEEMQALQRAGVRVEVVSGITAGIAAPAAVGVPVTHRGQAMGVVFVTGHGAGNAADTGDGAGREPDWAALAATGMTLVVYMGMRRIGHIVDALLAVGLAPDTPAVAIASATRPEQRHLRAPLRDLPDAVRAAALGAPAIVVIGSVAGLAIESALDYAAFAR</sequence>
<evidence type="ECO:0000256" key="7">
    <source>
        <dbReference type="ARBA" id="ARBA00025705"/>
    </source>
</evidence>
<keyword evidence="6" id="KW-0627">Porphyrin biosynthesis</keyword>
<evidence type="ECO:0000256" key="2">
    <source>
        <dbReference type="ARBA" id="ARBA00012162"/>
    </source>
</evidence>
<dbReference type="GO" id="GO:0032259">
    <property type="term" value="P:methylation"/>
    <property type="evidence" value="ECO:0007669"/>
    <property type="project" value="UniProtKB-KW"/>
</dbReference>
<dbReference type="RefSeq" id="WP_087042998.1">
    <property type="nucleotide sequence ID" value="NZ_FCOB02000003.1"/>
</dbReference>
<dbReference type="Gene3D" id="3.30.950.10">
    <property type="entry name" value="Methyltransferase, Cobalt-precorrin-4 Transmethylase, Domain 2"/>
    <property type="match status" value="1"/>
</dbReference>
<dbReference type="InterPro" id="IPR006366">
    <property type="entry name" value="CobA/CysG_C"/>
</dbReference>
<dbReference type="STRING" id="1777144.AWB83_00847"/>
<dbReference type="GO" id="GO:0019354">
    <property type="term" value="P:siroheme biosynthetic process"/>
    <property type="evidence" value="ECO:0007669"/>
    <property type="project" value="UniProtKB-UniPathway"/>
</dbReference>
<dbReference type="AlphaFoldDB" id="A0A157ZPC4"/>
<dbReference type="NCBIfam" id="TIGR01469">
    <property type="entry name" value="cobA_cysG_Cterm"/>
    <property type="match status" value="1"/>
</dbReference>
<evidence type="ECO:0000256" key="1">
    <source>
        <dbReference type="ARBA" id="ARBA00005879"/>
    </source>
</evidence>
<dbReference type="InterPro" id="IPR014776">
    <property type="entry name" value="4pyrrole_Mease_sub2"/>
</dbReference>
<dbReference type="EC" id="2.1.1.107" evidence="2"/>
<dbReference type="OrthoDB" id="9815856at2"/>
<gene>
    <name evidence="9" type="ORF">AWB83_00847</name>
</gene>
<dbReference type="Proteomes" id="UP000054978">
    <property type="component" value="Unassembled WGS sequence"/>
</dbReference>
<dbReference type="CDD" id="cd11642">
    <property type="entry name" value="SUMT"/>
    <property type="match status" value="1"/>
</dbReference>
<comment type="caution">
    <text evidence="9">The sequence shown here is derived from an EMBL/GenBank/DDBJ whole genome shotgun (WGS) entry which is preliminary data.</text>
</comment>
<evidence type="ECO:0000256" key="3">
    <source>
        <dbReference type="ARBA" id="ARBA00022603"/>
    </source>
</evidence>
<evidence type="ECO:0000259" key="8">
    <source>
        <dbReference type="Pfam" id="PF00590"/>
    </source>
</evidence>
<dbReference type="Gene3D" id="3.40.1010.10">
    <property type="entry name" value="Cobalt-precorrin-4 Transmethylase, Domain 1"/>
    <property type="match status" value="1"/>
</dbReference>
<dbReference type="PANTHER" id="PTHR45790:SF3">
    <property type="entry name" value="S-ADENOSYL-L-METHIONINE-DEPENDENT UROPORPHYRINOGEN III METHYLTRANSFERASE, CHLOROPLASTIC"/>
    <property type="match status" value="1"/>
</dbReference>
<dbReference type="InterPro" id="IPR014777">
    <property type="entry name" value="4pyrrole_Mease_sub1"/>
</dbReference>
<dbReference type="GO" id="GO:0004851">
    <property type="term" value="F:uroporphyrin-III C-methyltransferase activity"/>
    <property type="evidence" value="ECO:0007669"/>
    <property type="project" value="UniProtKB-EC"/>
</dbReference>
<dbReference type="InterPro" id="IPR050161">
    <property type="entry name" value="Siro_Cobalamin_biosynth"/>
</dbReference>
<evidence type="ECO:0000256" key="6">
    <source>
        <dbReference type="ARBA" id="ARBA00023244"/>
    </source>
</evidence>
<keyword evidence="5" id="KW-0949">S-adenosyl-L-methionine</keyword>
<dbReference type="Pfam" id="PF00590">
    <property type="entry name" value="TP_methylase"/>
    <property type="match status" value="1"/>
</dbReference>
<evidence type="ECO:0000256" key="5">
    <source>
        <dbReference type="ARBA" id="ARBA00022691"/>
    </source>
</evidence>
<feature type="domain" description="Tetrapyrrole methylase" evidence="8">
    <location>
        <begin position="8"/>
        <end position="225"/>
    </location>
</feature>
<evidence type="ECO:0000313" key="9">
    <source>
        <dbReference type="EMBL" id="SAK47368.1"/>
    </source>
</evidence>
<dbReference type="PROSITE" id="PS00839">
    <property type="entry name" value="SUMT_1"/>
    <property type="match status" value="1"/>
</dbReference>
<dbReference type="FunFam" id="3.40.1010.10:FF:000001">
    <property type="entry name" value="Siroheme synthase"/>
    <property type="match status" value="1"/>
</dbReference>
<reference evidence="9" key="1">
    <citation type="submission" date="2016-01" db="EMBL/GenBank/DDBJ databases">
        <authorList>
            <person name="Peeters C."/>
        </authorList>
    </citation>
    <scope>NUCLEOTIDE SEQUENCE [LARGE SCALE GENOMIC DNA]</scope>
    <source>
        <strain evidence="9">LMG 29326</strain>
    </source>
</reference>
<protein>
    <recommendedName>
        <fullName evidence="2">uroporphyrinogen-III C-methyltransferase</fullName>
        <ecNumber evidence="2">2.1.1.107</ecNumber>
    </recommendedName>
</protein>
<keyword evidence="10" id="KW-1185">Reference proteome</keyword>
<name>A0A157ZPC4_9BURK</name>
<comment type="pathway">
    <text evidence="7">Porphyrin-containing compound metabolism; siroheme biosynthesis; precorrin-2 from uroporphyrinogen III: step 1/1.</text>
</comment>
<accession>A0A157ZPC4</accession>